<gene>
    <name evidence="8" type="ORF">E6K78_07740</name>
</gene>
<keyword evidence="3" id="KW-0479">Metal-binding</keyword>
<dbReference type="InterPro" id="IPR029052">
    <property type="entry name" value="Metallo-depent_PP-like"/>
</dbReference>
<dbReference type="Gene3D" id="3.60.21.10">
    <property type="match status" value="1"/>
</dbReference>
<dbReference type="GO" id="GO:0016020">
    <property type="term" value="C:membrane"/>
    <property type="evidence" value="ECO:0007669"/>
    <property type="project" value="GOC"/>
</dbReference>
<accession>A0A538TNX8</accession>
<dbReference type="AlphaFoldDB" id="A0A538TNX8"/>
<organism evidence="8 9">
    <name type="scientific">Eiseniibacteriota bacterium</name>
    <dbReference type="NCBI Taxonomy" id="2212470"/>
    <lineage>
        <taxon>Bacteria</taxon>
        <taxon>Candidatus Eiseniibacteriota</taxon>
    </lineage>
</organism>
<proteinExistence type="predicted"/>
<dbReference type="PANTHER" id="PTHR34990">
    <property type="entry name" value="UDP-2,3-DIACYLGLUCOSAMINE HYDROLASE-RELATED"/>
    <property type="match status" value="1"/>
</dbReference>
<dbReference type="InterPro" id="IPR043461">
    <property type="entry name" value="LpxH-like"/>
</dbReference>
<name>A0A538TNX8_UNCEI</name>
<keyword evidence="2" id="KW-0997">Cell inner membrane</keyword>
<evidence type="ECO:0000256" key="1">
    <source>
        <dbReference type="ARBA" id="ARBA00022475"/>
    </source>
</evidence>
<comment type="caution">
    <text evidence="8">The sequence shown here is derived from an EMBL/GenBank/DDBJ whole genome shotgun (WGS) entry which is preliminary data.</text>
</comment>
<sequence length="245" mass="28185">MASGSGVFFLSDAHLGAEPRELEAEREALLHEFLTSLRDRASAVYIVGDLFDFWFEYRSAIPRRPFETLTVLRDLRRAGVEVHYLCGNHDFWLGPFLSRELGLVTHPEVLSLEIQGRRIWLHHGDGLLGGDLGYRIIKGILRHPLSIQLYRLLHPDLGLPLAHWFSKLSRTSRAGRPLDEEHLWREIAAPRFAAGFDAVLVGHLHHAIERREGGRDFFVLGDWIDQFTYVALEEGHFRLGVWPRR</sequence>
<evidence type="ECO:0000313" key="9">
    <source>
        <dbReference type="Proteomes" id="UP000316609"/>
    </source>
</evidence>
<dbReference type="Pfam" id="PF00149">
    <property type="entry name" value="Metallophos"/>
    <property type="match status" value="1"/>
</dbReference>
<evidence type="ECO:0000256" key="2">
    <source>
        <dbReference type="ARBA" id="ARBA00022519"/>
    </source>
</evidence>
<dbReference type="InterPro" id="IPR004843">
    <property type="entry name" value="Calcineurin-like_PHP"/>
</dbReference>
<dbReference type="CDD" id="cd07398">
    <property type="entry name" value="MPP_YbbF-LpxH"/>
    <property type="match status" value="1"/>
</dbReference>
<dbReference type="GO" id="GO:0046872">
    <property type="term" value="F:metal ion binding"/>
    <property type="evidence" value="ECO:0007669"/>
    <property type="project" value="UniProtKB-KW"/>
</dbReference>
<keyword evidence="6" id="KW-0464">Manganese</keyword>
<keyword evidence="5" id="KW-0472">Membrane</keyword>
<dbReference type="GO" id="GO:0009245">
    <property type="term" value="P:lipid A biosynthetic process"/>
    <property type="evidence" value="ECO:0007669"/>
    <property type="project" value="TreeGrafter"/>
</dbReference>
<keyword evidence="1" id="KW-1003">Cell membrane</keyword>
<protein>
    <submittedName>
        <fullName evidence="8">UDP-2,3-diacylglucosamine diphosphatase</fullName>
    </submittedName>
</protein>
<evidence type="ECO:0000313" key="8">
    <source>
        <dbReference type="EMBL" id="TMQ65298.1"/>
    </source>
</evidence>
<dbReference type="Proteomes" id="UP000316609">
    <property type="component" value="Unassembled WGS sequence"/>
</dbReference>
<evidence type="ECO:0000259" key="7">
    <source>
        <dbReference type="Pfam" id="PF00149"/>
    </source>
</evidence>
<dbReference type="PANTHER" id="PTHR34990:SF1">
    <property type="entry name" value="UDP-2,3-DIACYLGLUCOSAMINE HYDROLASE"/>
    <property type="match status" value="1"/>
</dbReference>
<evidence type="ECO:0000256" key="4">
    <source>
        <dbReference type="ARBA" id="ARBA00022801"/>
    </source>
</evidence>
<dbReference type="SUPFAM" id="SSF56300">
    <property type="entry name" value="Metallo-dependent phosphatases"/>
    <property type="match status" value="1"/>
</dbReference>
<feature type="domain" description="Calcineurin-like phosphoesterase" evidence="7">
    <location>
        <begin position="8"/>
        <end position="206"/>
    </location>
</feature>
<evidence type="ECO:0000256" key="6">
    <source>
        <dbReference type="ARBA" id="ARBA00023211"/>
    </source>
</evidence>
<evidence type="ECO:0000256" key="5">
    <source>
        <dbReference type="ARBA" id="ARBA00023136"/>
    </source>
</evidence>
<reference evidence="8 9" key="1">
    <citation type="journal article" date="2019" name="Nat. Microbiol.">
        <title>Mediterranean grassland soil C-N compound turnover is dependent on rainfall and depth, and is mediated by genomically divergent microorganisms.</title>
        <authorList>
            <person name="Diamond S."/>
            <person name="Andeer P.F."/>
            <person name="Li Z."/>
            <person name="Crits-Christoph A."/>
            <person name="Burstein D."/>
            <person name="Anantharaman K."/>
            <person name="Lane K.R."/>
            <person name="Thomas B.C."/>
            <person name="Pan C."/>
            <person name="Northen T.R."/>
            <person name="Banfield J.F."/>
        </authorList>
    </citation>
    <scope>NUCLEOTIDE SEQUENCE [LARGE SCALE GENOMIC DNA]</scope>
    <source>
        <strain evidence="8">WS_8</strain>
    </source>
</reference>
<evidence type="ECO:0000256" key="3">
    <source>
        <dbReference type="ARBA" id="ARBA00022723"/>
    </source>
</evidence>
<keyword evidence="4" id="KW-0378">Hydrolase</keyword>
<dbReference type="GO" id="GO:0008758">
    <property type="term" value="F:UDP-2,3-diacylglucosamine hydrolase activity"/>
    <property type="evidence" value="ECO:0007669"/>
    <property type="project" value="TreeGrafter"/>
</dbReference>
<dbReference type="EMBL" id="VBOY01000072">
    <property type="protein sequence ID" value="TMQ65298.1"/>
    <property type="molecule type" value="Genomic_DNA"/>
</dbReference>